<keyword evidence="6 9" id="KW-1133">Transmembrane helix</keyword>
<evidence type="ECO:0000256" key="3">
    <source>
        <dbReference type="ARBA" id="ARBA00022448"/>
    </source>
</evidence>
<dbReference type="RefSeq" id="WP_280102017.1">
    <property type="nucleotide sequence ID" value="NZ_CP122979.1"/>
</dbReference>
<organism evidence="10 11">
    <name type="scientific">Mesomycoplasma lagogenitalium</name>
    <dbReference type="NCBI Taxonomy" id="171286"/>
    <lineage>
        <taxon>Bacteria</taxon>
        <taxon>Bacillati</taxon>
        <taxon>Mycoplasmatota</taxon>
        <taxon>Mycoplasmoidales</taxon>
        <taxon>Metamycoplasmataceae</taxon>
        <taxon>Mesomycoplasma</taxon>
    </lineage>
</organism>
<evidence type="ECO:0000256" key="7">
    <source>
        <dbReference type="ARBA" id="ARBA00023010"/>
    </source>
</evidence>
<evidence type="ECO:0000256" key="1">
    <source>
        <dbReference type="ARBA" id="ARBA00004141"/>
    </source>
</evidence>
<dbReference type="InterPro" id="IPR004692">
    <property type="entry name" value="SecG"/>
</dbReference>
<accession>A0ABY8LTZ8</accession>
<keyword evidence="9" id="KW-1003">Cell membrane</keyword>
<evidence type="ECO:0000313" key="11">
    <source>
        <dbReference type="Proteomes" id="UP001179842"/>
    </source>
</evidence>
<evidence type="ECO:0000256" key="8">
    <source>
        <dbReference type="ARBA" id="ARBA00023136"/>
    </source>
</evidence>
<keyword evidence="3 9" id="KW-0813">Transport</keyword>
<reference evidence="10" key="1">
    <citation type="submission" date="2023-04" db="EMBL/GenBank/DDBJ databases">
        <title>Completed genome of Mycoplasma lagogenitalium type strain 12MS.</title>
        <authorList>
            <person name="Spergser J."/>
        </authorList>
    </citation>
    <scope>NUCLEOTIDE SEQUENCE</scope>
    <source>
        <strain evidence="10">12MS</strain>
    </source>
</reference>
<feature type="transmembrane region" description="Helical" evidence="9">
    <location>
        <begin position="55"/>
        <end position="73"/>
    </location>
</feature>
<keyword evidence="11" id="KW-1185">Reference proteome</keyword>
<keyword evidence="4 9" id="KW-0812">Transmembrane</keyword>
<evidence type="ECO:0000256" key="6">
    <source>
        <dbReference type="ARBA" id="ARBA00022989"/>
    </source>
</evidence>
<dbReference type="Pfam" id="PF03840">
    <property type="entry name" value="SecG"/>
    <property type="match status" value="1"/>
</dbReference>
<gene>
    <name evidence="10" type="primary">secG</name>
    <name evidence="10" type="ORF">QEG99_00295</name>
</gene>
<comment type="function">
    <text evidence="9">Involved in protein export. Participates in an early event of protein translocation.</text>
</comment>
<evidence type="ECO:0000256" key="4">
    <source>
        <dbReference type="ARBA" id="ARBA00022692"/>
    </source>
</evidence>
<dbReference type="Proteomes" id="UP001179842">
    <property type="component" value="Chromosome"/>
</dbReference>
<keyword evidence="7 9" id="KW-0811">Translocation</keyword>
<proteinExistence type="inferred from homology"/>
<sequence length="76" mass="8340">MKIALTVILVLVSLIILVVSLLMSPDSNGFSGALVGSSDLDLFKVSKERGFKKILKWTMFVSGFILLIVALLIRLF</sequence>
<dbReference type="NCBIfam" id="TIGR00810">
    <property type="entry name" value="secG"/>
    <property type="match status" value="1"/>
</dbReference>
<evidence type="ECO:0000313" key="10">
    <source>
        <dbReference type="EMBL" id="WGI36715.1"/>
    </source>
</evidence>
<name>A0ABY8LTZ8_9BACT</name>
<dbReference type="EMBL" id="CP122979">
    <property type="protein sequence ID" value="WGI36715.1"/>
    <property type="molecule type" value="Genomic_DNA"/>
</dbReference>
<comment type="caution">
    <text evidence="9">Lacks conserved residue(s) required for the propagation of feature annotation.</text>
</comment>
<keyword evidence="8 9" id="KW-0472">Membrane</keyword>
<comment type="similarity">
    <text evidence="2 9">Belongs to the SecG family.</text>
</comment>
<evidence type="ECO:0000256" key="2">
    <source>
        <dbReference type="ARBA" id="ARBA00008445"/>
    </source>
</evidence>
<protein>
    <recommendedName>
        <fullName evidence="9">Protein-export membrane protein SecG</fullName>
    </recommendedName>
</protein>
<comment type="subcellular location">
    <subcellularLocation>
        <location evidence="9">Cell membrane</location>
        <topology evidence="9">Multi-pass membrane protein</topology>
    </subcellularLocation>
    <subcellularLocation>
        <location evidence="1">Membrane</location>
        <topology evidence="1">Multi-pass membrane protein</topology>
    </subcellularLocation>
</comment>
<evidence type="ECO:0000256" key="9">
    <source>
        <dbReference type="RuleBase" id="RU365087"/>
    </source>
</evidence>
<keyword evidence="5 9" id="KW-0653">Protein transport</keyword>
<evidence type="ECO:0000256" key="5">
    <source>
        <dbReference type="ARBA" id="ARBA00022927"/>
    </source>
</evidence>